<feature type="transmembrane region" description="Helical" evidence="2">
    <location>
        <begin position="322"/>
        <end position="344"/>
    </location>
</feature>
<feature type="transmembrane region" description="Helical" evidence="2">
    <location>
        <begin position="159"/>
        <end position="179"/>
    </location>
</feature>
<evidence type="ECO:0000256" key="2">
    <source>
        <dbReference type="SAM" id="Phobius"/>
    </source>
</evidence>
<evidence type="ECO:0000256" key="1">
    <source>
        <dbReference type="SAM" id="MobiDB-lite"/>
    </source>
</evidence>
<reference evidence="3 4" key="1">
    <citation type="submission" date="2014-04" db="EMBL/GenBank/DDBJ databases">
        <authorList>
            <consortium name="DOE Joint Genome Institute"/>
            <person name="Kuo A."/>
            <person name="Kohler A."/>
            <person name="Nagy L.G."/>
            <person name="Floudas D."/>
            <person name="Copeland A."/>
            <person name="Barry K.W."/>
            <person name="Cichocki N."/>
            <person name="Veneault-Fourrey C."/>
            <person name="LaButti K."/>
            <person name="Lindquist E.A."/>
            <person name="Lipzen A."/>
            <person name="Lundell T."/>
            <person name="Morin E."/>
            <person name="Murat C."/>
            <person name="Sun H."/>
            <person name="Tunlid A."/>
            <person name="Henrissat B."/>
            <person name="Grigoriev I.V."/>
            <person name="Hibbett D.S."/>
            <person name="Martin F."/>
            <person name="Nordberg H.P."/>
            <person name="Cantor M.N."/>
            <person name="Hua S.X."/>
        </authorList>
    </citation>
    <scope>NUCLEOTIDE SEQUENCE [LARGE SCALE GENOMIC DNA]</scope>
    <source>
        <strain evidence="3 4">Foug A</strain>
    </source>
</reference>
<dbReference type="EMBL" id="KN822193">
    <property type="protein sequence ID" value="KIM52988.1"/>
    <property type="molecule type" value="Genomic_DNA"/>
</dbReference>
<evidence type="ECO:0000313" key="3">
    <source>
        <dbReference type="EMBL" id="KIM52988.1"/>
    </source>
</evidence>
<reference evidence="4" key="2">
    <citation type="submission" date="2015-01" db="EMBL/GenBank/DDBJ databases">
        <title>Evolutionary Origins and Diversification of the Mycorrhizal Mutualists.</title>
        <authorList>
            <consortium name="DOE Joint Genome Institute"/>
            <consortium name="Mycorrhizal Genomics Consortium"/>
            <person name="Kohler A."/>
            <person name="Kuo A."/>
            <person name="Nagy L.G."/>
            <person name="Floudas D."/>
            <person name="Copeland A."/>
            <person name="Barry K.W."/>
            <person name="Cichocki N."/>
            <person name="Veneault-Fourrey C."/>
            <person name="LaButti K."/>
            <person name="Lindquist E.A."/>
            <person name="Lipzen A."/>
            <person name="Lundell T."/>
            <person name="Morin E."/>
            <person name="Murat C."/>
            <person name="Riley R."/>
            <person name="Ohm R."/>
            <person name="Sun H."/>
            <person name="Tunlid A."/>
            <person name="Henrissat B."/>
            <person name="Grigoriev I.V."/>
            <person name="Hibbett D.S."/>
            <person name="Martin F."/>
        </authorList>
    </citation>
    <scope>NUCLEOTIDE SEQUENCE [LARGE SCALE GENOMIC DNA]</scope>
    <source>
        <strain evidence="4">Foug A</strain>
    </source>
</reference>
<feature type="transmembrane region" description="Helical" evidence="2">
    <location>
        <begin position="93"/>
        <end position="117"/>
    </location>
</feature>
<keyword evidence="2" id="KW-0812">Transmembrane</keyword>
<proteinExistence type="predicted"/>
<name>A0A0C2YTJ3_9AGAM</name>
<evidence type="ECO:0000313" key="4">
    <source>
        <dbReference type="Proteomes" id="UP000053989"/>
    </source>
</evidence>
<keyword evidence="4" id="KW-1185">Reference proteome</keyword>
<dbReference type="OrthoDB" id="2548432at2759"/>
<sequence length="434" mass="47843">MDTGFVAFEWSLCTAFQSLFAHNSHLFRPITDLTHCADVHTNRMAGGGLWVSFPSQGIQETNRFKFDSSTRMSQSSDYQTIISAFIEYVRPQFVLVVGITPFCACLVTLLAVLFAFSTPLSRKLLVFKLNVLAICIALVTGTLNGYLNALGVLEPFSPMPSLGICFTFAFFALLSPLFYDSILLHRLLAFYPINSTPLRTVAKVLVLPICVKVGRLVLVSLFLHNYYVGFAEFGPVADWFKNHYITAEWALQVVDNIYSSGFFLYKLHSHSSRASTFKSSGSFGRRIRQIFLISAANFGFPVIFNIGQIICITKDSSYLTMTMLLLVNGYVSVIGVLGATIWASGTAQAHVPHRAQMHNGGGDGSGLSHGRNLSSSERTMNRGAVNSSPVLDISERSPHRIPHDWDHEKGFGSIGGLEVTELGKVAAHQDVYRT</sequence>
<evidence type="ECO:0008006" key="5">
    <source>
        <dbReference type="Google" id="ProtNLM"/>
    </source>
</evidence>
<dbReference type="AlphaFoldDB" id="A0A0C2YTJ3"/>
<dbReference type="InParanoid" id="A0A0C2YTJ3"/>
<accession>A0A0C2YTJ3</accession>
<organism evidence="3 4">
    <name type="scientific">Scleroderma citrinum Foug A</name>
    <dbReference type="NCBI Taxonomy" id="1036808"/>
    <lineage>
        <taxon>Eukaryota</taxon>
        <taxon>Fungi</taxon>
        <taxon>Dikarya</taxon>
        <taxon>Basidiomycota</taxon>
        <taxon>Agaricomycotina</taxon>
        <taxon>Agaricomycetes</taxon>
        <taxon>Agaricomycetidae</taxon>
        <taxon>Boletales</taxon>
        <taxon>Sclerodermatineae</taxon>
        <taxon>Sclerodermataceae</taxon>
        <taxon>Scleroderma</taxon>
    </lineage>
</organism>
<feature type="transmembrane region" description="Helical" evidence="2">
    <location>
        <begin position="129"/>
        <end position="147"/>
    </location>
</feature>
<feature type="compositionally biased region" description="Polar residues" evidence="1">
    <location>
        <begin position="371"/>
        <end position="387"/>
    </location>
</feature>
<keyword evidence="2" id="KW-0472">Membrane</keyword>
<gene>
    <name evidence="3" type="ORF">SCLCIDRAFT_1223250</name>
</gene>
<protein>
    <recommendedName>
        <fullName evidence="5">G-protein coupled receptors family 1 profile domain-containing protein</fullName>
    </recommendedName>
</protein>
<keyword evidence="2" id="KW-1133">Transmembrane helix</keyword>
<feature type="transmembrane region" description="Helical" evidence="2">
    <location>
        <begin position="289"/>
        <end position="310"/>
    </location>
</feature>
<dbReference type="HOGENOM" id="CLU_631863_0_0_1"/>
<dbReference type="Proteomes" id="UP000053989">
    <property type="component" value="Unassembled WGS sequence"/>
</dbReference>
<feature type="region of interest" description="Disordered" evidence="1">
    <location>
        <begin position="356"/>
        <end position="387"/>
    </location>
</feature>